<proteinExistence type="predicted"/>
<evidence type="ECO:0000313" key="4">
    <source>
        <dbReference type="Proteomes" id="UP000298429"/>
    </source>
</evidence>
<accession>A0A2M9Z325</accession>
<evidence type="ECO:0000313" key="2">
    <source>
        <dbReference type="EMBL" id="TGL93055.1"/>
    </source>
</evidence>
<sequence>MEEFLNEVPILFFKDTKEWTAWLKKNHKSDSPIWMKLSKKESGVVSISYAEALEVALCYGWIDSQKQKYDETFWLQRFSVRGPKSIWSKINREKAIELIASKRMQTAGLKAIESAKSDGRWDNAYASPSKMEVPKEFQKLLKQNPSALKFFESLNSANRYAILFRIHNAKKEETKVKRMKEFLEMLKKKETLH</sequence>
<reference evidence="1 3" key="1">
    <citation type="submission" date="2017-07" db="EMBL/GenBank/DDBJ databases">
        <title>Leptospira spp. isolated from tropical soils.</title>
        <authorList>
            <person name="Thibeaux R."/>
            <person name="Iraola G."/>
            <person name="Ferres I."/>
            <person name="Bierque E."/>
            <person name="Girault D."/>
            <person name="Soupe-Gilbert M.-E."/>
            <person name="Picardeau M."/>
            <person name="Goarant C."/>
        </authorList>
    </citation>
    <scope>NUCLEOTIDE SEQUENCE [LARGE SCALE GENOMIC DNA]</scope>
    <source>
        <strain evidence="1 3">FH4-C-A1</strain>
    </source>
</reference>
<dbReference type="AlphaFoldDB" id="A0A2M9Z325"/>
<organism evidence="2 4">
    <name type="scientific">Leptospira barantonii</name>
    <dbReference type="NCBI Taxonomy" id="2023184"/>
    <lineage>
        <taxon>Bacteria</taxon>
        <taxon>Pseudomonadati</taxon>
        <taxon>Spirochaetota</taxon>
        <taxon>Spirochaetia</taxon>
        <taxon>Leptospirales</taxon>
        <taxon>Leptospiraceae</taxon>
        <taxon>Leptospira</taxon>
    </lineage>
</organism>
<dbReference type="OrthoDB" id="9796999at2"/>
<reference evidence="2 4" key="2">
    <citation type="journal article" date="2019" name="PLoS Negl. Trop. Dis.">
        <title>Revisiting the worldwide diversity of Leptospira species in the environment.</title>
        <authorList>
            <person name="Vincent A.T."/>
            <person name="Schiettekatte O."/>
            <person name="Bourhy P."/>
            <person name="Veyrier F.J."/>
            <person name="Picardeau M."/>
        </authorList>
    </citation>
    <scope>NUCLEOTIDE SEQUENCE [LARGE SCALE GENOMIC DNA]</scope>
    <source>
        <strain evidence="2 4">201702444</strain>
    </source>
</reference>
<gene>
    <name evidence="1" type="ORF">CH367_07320</name>
    <name evidence="2" type="ORF">EHQ76_18475</name>
</gene>
<dbReference type="RefSeq" id="WP_100761823.1">
    <property type="nucleotide sequence ID" value="NZ_NPDS01000002.1"/>
</dbReference>
<dbReference type="Pfam" id="PF13376">
    <property type="entry name" value="OmdA"/>
    <property type="match status" value="1"/>
</dbReference>
<protein>
    <submittedName>
        <fullName evidence="2">Bacteriocin-protection protein</fullName>
    </submittedName>
</protein>
<dbReference type="Proteomes" id="UP000298429">
    <property type="component" value="Unassembled WGS sequence"/>
</dbReference>
<evidence type="ECO:0000313" key="1">
    <source>
        <dbReference type="EMBL" id="PJZ58188.1"/>
    </source>
</evidence>
<name>A0A2M9Z325_9LEPT</name>
<dbReference type="Proteomes" id="UP000231879">
    <property type="component" value="Unassembled WGS sequence"/>
</dbReference>
<dbReference type="EMBL" id="RQGN01000101">
    <property type="protein sequence ID" value="TGL93055.1"/>
    <property type="molecule type" value="Genomic_DNA"/>
</dbReference>
<evidence type="ECO:0000313" key="3">
    <source>
        <dbReference type="Proteomes" id="UP000231879"/>
    </source>
</evidence>
<comment type="caution">
    <text evidence="2">The sequence shown here is derived from an EMBL/GenBank/DDBJ whole genome shotgun (WGS) entry which is preliminary data.</text>
</comment>
<keyword evidence="3" id="KW-1185">Reference proteome</keyword>
<dbReference type="EMBL" id="NPDS01000002">
    <property type="protein sequence ID" value="PJZ58188.1"/>
    <property type="molecule type" value="Genomic_DNA"/>
</dbReference>